<protein>
    <submittedName>
        <fullName evidence="1">Uncharacterized protein</fullName>
    </submittedName>
</protein>
<dbReference type="AlphaFoldDB" id="A0A8K0KMC0"/>
<dbReference type="Proteomes" id="UP000792457">
    <property type="component" value="Unassembled WGS sequence"/>
</dbReference>
<comment type="caution">
    <text evidence="1">The sequence shown here is derived from an EMBL/GenBank/DDBJ whole genome shotgun (WGS) entry which is preliminary data.</text>
</comment>
<reference evidence="1" key="1">
    <citation type="submission" date="2013-04" db="EMBL/GenBank/DDBJ databases">
        <authorList>
            <person name="Qu J."/>
            <person name="Murali S.C."/>
            <person name="Bandaranaike D."/>
            <person name="Bellair M."/>
            <person name="Blankenburg K."/>
            <person name="Chao H."/>
            <person name="Dinh H."/>
            <person name="Doddapaneni H."/>
            <person name="Downs B."/>
            <person name="Dugan-Rocha S."/>
            <person name="Elkadiri S."/>
            <person name="Gnanaolivu R.D."/>
            <person name="Hernandez B."/>
            <person name="Javaid M."/>
            <person name="Jayaseelan J.C."/>
            <person name="Lee S."/>
            <person name="Li M."/>
            <person name="Ming W."/>
            <person name="Munidasa M."/>
            <person name="Muniz J."/>
            <person name="Nguyen L."/>
            <person name="Ongeri F."/>
            <person name="Osuji N."/>
            <person name="Pu L.-L."/>
            <person name="Puazo M."/>
            <person name="Qu C."/>
            <person name="Quiroz J."/>
            <person name="Raj R."/>
            <person name="Weissenberger G."/>
            <person name="Xin Y."/>
            <person name="Zou X."/>
            <person name="Han Y."/>
            <person name="Richards S."/>
            <person name="Worley K."/>
            <person name="Muzny D."/>
            <person name="Gibbs R."/>
        </authorList>
    </citation>
    <scope>NUCLEOTIDE SEQUENCE</scope>
    <source>
        <strain evidence="1">Sampled in the wild</strain>
    </source>
</reference>
<sequence length="171" mass="19154">MDALAEVINFTQTRNNRRRRRTRAWIAPVRKCRPVFRAFPPVGPGSAAVLALKTSISRFRPLLKPIKARKRPENGVKVTKTSLRSCSRPSSTLDKLFAFPAAPKVPENRGFISSGRVSVVTQSVNHCFRTFEIANGVKTVETRILLFSGFNFLVNVPADSFSSRDLEKVPR</sequence>
<evidence type="ECO:0000313" key="1">
    <source>
        <dbReference type="EMBL" id="KAG8236918.1"/>
    </source>
</evidence>
<proteinExistence type="predicted"/>
<gene>
    <name evidence="1" type="ORF">J437_LFUL017166</name>
</gene>
<organism evidence="1 2">
    <name type="scientific">Ladona fulva</name>
    <name type="common">Scarce chaser dragonfly</name>
    <name type="synonym">Libellula fulva</name>
    <dbReference type="NCBI Taxonomy" id="123851"/>
    <lineage>
        <taxon>Eukaryota</taxon>
        <taxon>Metazoa</taxon>
        <taxon>Ecdysozoa</taxon>
        <taxon>Arthropoda</taxon>
        <taxon>Hexapoda</taxon>
        <taxon>Insecta</taxon>
        <taxon>Pterygota</taxon>
        <taxon>Palaeoptera</taxon>
        <taxon>Odonata</taxon>
        <taxon>Epiprocta</taxon>
        <taxon>Anisoptera</taxon>
        <taxon>Libelluloidea</taxon>
        <taxon>Libellulidae</taxon>
        <taxon>Ladona</taxon>
    </lineage>
</organism>
<reference evidence="1" key="2">
    <citation type="submission" date="2017-10" db="EMBL/GenBank/DDBJ databases">
        <title>Ladona fulva Genome sequencing and assembly.</title>
        <authorList>
            <person name="Murali S."/>
            <person name="Richards S."/>
            <person name="Bandaranaike D."/>
            <person name="Bellair M."/>
            <person name="Blankenburg K."/>
            <person name="Chao H."/>
            <person name="Dinh H."/>
            <person name="Doddapaneni H."/>
            <person name="Dugan-Rocha S."/>
            <person name="Elkadiri S."/>
            <person name="Gnanaolivu R."/>
            <person name="Hernandez B."/>
            <person name="Skinner E."/>
            <person name="Javaid M."/>
            <person name="Lee S."/>
            <person name="Li M."/>
            <person name="Ming W."/>
            <person name="Munidasa M."/>
            <person name="Muniz J."/>
            <person name="Nguyen L."/>
            <person name="Hughes D."/>
            <person name="Osuji N."/>
            <person name="Pu L.-L."/>
            <person name="Puazo M."/>
            <person name="Qu C."/>
            <person name="Quiroz J."/>
            <person name="Raj R."/>
            <person name="Weissenberger G."/>
            <person name="Xin Y."/>
            <person name="Zou X."/>
            <person name="Han Y."/>
            <person name="Worley K."/>
            <person name="Muzny D."/>
            <person name="Gibbs R."/>
        </authorList>
    </citation>
    <scope>NUCLEOTIDE SEQUENCE</scope>
    <source>
        <strain evidence="1">Sampled in the wild</strain>
    </source>
</reference>
<name>A0A8K0KMC0_LADFU</name>
<keyword evidence="2" id="KW-1185">Reference proteome</keyword>
<dbReference type="EMBL" id="KZ309093">
    <property type="protein sequence ID" value="KAG8236918.1"/>
    <property type="molecule type" value="Genomic_DNA"/>
</dbReference>
<evidence type="ECO:0000313" key="2">
    <source>
        <dbReference type="Proteomes" id="UP000792457"/>
    </source>
</evidence>
<accession>A0A8K0KMC0</accession>